<protein>
    <submittedName>
        <fullName evidence="1">Uncharacterized protein</fullName>
    </submittedName>
</protein>
<name>A0A3M7QYH6_BRAPC</name>
<organism evidence="1 2">
    <name type="scientific">Brachionus plicatilis</name>
    <name type="common">Marine rotifer</name>
    <name type="synonym">Brachionus muelleri</name>
    <dbReference type="NCBI Taxonomy" id="10195"/>
    <lineage>
        <taxon>Eukaryota</taxon>
        <taxon>Metazoa</taxon>
        <taxon>Spiralia</taxon>
        <taxon>Gnathifera</taxon>
        <taxon>Rotifera</taxon>
        <taxon>Eurotatoria</taxon>
        <taxon>Monogononta</taxon>
        <taxon>Pseudotrocha</taxon>
        <taxon>Ploima</taxon>
        <taxon>Brachionidae</taxon>
        <taxon>Brachionus</taxon>
    </lineage>
</organism>
<reference evidence="1 2" key="1">
    <citation type="journal article" date="2018" name="Sci. Rep.">
        <title>Genomic signatures of local adaptation to the degree of environmental predictability in rotifers.</title>
        <authorList>
            <person name="Franch-Gras L."/>
            <person name="Hahn C."/>
            <person name="Garcia-Roger E.M."/>
            <person name="Carmona M.J."/>
            <person name="Serra M."/>
            <person name="Gomez A."/>
        </authorList>
    </citation>
    <scope>NUCLEOTIDE SEQUENCE [LARGE SCALE GENOMIC DNA]</scope>
    <source>
        <strain evidence="1">HYR1</strain>
    </source>
</reference>
<keyword evidence="2" id="KW-1185">Reference proteome</keyword>
<dbReference type="AlphaFoldDB" id="A0A3M7QYH6"/>
<gene>
    <name evidence="1" type="ORF">BpHYR1_008104</name>
</gene>
<sequence length="99" mass="11137">MFFFIYSKRPPPPSSLHLILSTSLMGIIKLLIINRISPIDPLNLVHKASMKNIPFSFAALNTSSWSCLFKLIGFSHRTCLPALIALRQTSLWVLLVVPM</sequence>
<dbReference type="EMBL" id="REGN01004712">
    <property type="protein sequence ID" value="RNA16412.1"/>
    <property type="molecule type" value="Genomic_DNA"/>
</dbReference>
<evidence type="ECO:0000313" key="2">
    <source>
        <dbReference type="Proteomes" id="UP000276133"/>
    </source>
</evidence>
<accession>A0A3M7QYH6</accession>
<comment type="caution">
    <text evidence="1">The sequence shown here is derived from an EMBL/GenBank/DDBJ whole genome shotgun (WGS) entry which is preliminary data.</text>
</comment>
<proteinExistence type="predicted"/>
<evidence type="ECO:0000313" key="1">
    <source>
        <dbReference type="EMBL" id="RNA16412.1"/>
    </source>
</evidence>
<dbReference type="Proteomes" id="UP000276133">
    <property type="component" value="Unassembled WGS sequence"/>
</dbReference>